<feature type="domain" description="Transposase Tc1-like" evidence="1">
    <location>
        <begin position="120"/>
        <end position="181"/>
    </location>
</feature>
<dbReference type="Pfam" id="PF01498">
    <property type="entry name" value="HTH_Tnp_Tc3_2"/>
    <property type="match status" value="1"/>
</dbReference>
<dbReference type="GO" id="GO:0015074">
    <property type="term" value="P:DNA integration"/>
    <property type="evidence" value="ECO:0007669"/>
    <property type="project" value="InterPro"/>
</dbReference>
<sequence>MLLCKWNRQQVEISKTPPIKEWFCRWGPQTTSQFLCFLADVLVTVECWRLQPTQVAQVVQLIQDGTSMRAVARRFAVSVSVVSRAWRLYQETGQYIRRRGEGRRRATTQQQDCYLRLCARRSTARALQNDLQQATNVHVSAQTVRNRLHEGGMRARRPQVGVVPTAQHCAGRLAFAREHQDLQIRHWRPVLFTDESRFTLST</sequence>
<organism evidence="3 4">
    <name type="scientific">Oncorhynchus mykiss</name>
    <name type="common">Rainbow trout</name>
    <name type="synonym">Salmo gairdneri</name>
    <dbReference type="NCBI Taxonomy" id="8022"/>
    <lineage>
        <taxon>Eukaryota</taxon>
        <taxon>Metazoa</taxon>
        <taxon>Chordata</taxon>
        <taxon>Craniata</taxon>
        <taxon>Vertebrata</taxon>
        <taxon>Euteleostomi</taxon>
        <taxon>Actinopterygii</taxon>
        <taxon>Neopterygii</taxon>
        <taxon>Teleostei</taxon>
        <taxon>Protacanthopterygii</taxon>
        <taxon>Salmoniformes</taxon>
        <taxon>Salmonidae</taxon>
        <taxon>Salmoninae</taxon>
        <taxon>Oncorhynchus</taxon>
    </lineage>
</organism>
<dbReference type="InterPro" id="IPR055247">
    <property type="entry name" value="InsJ-like_HTH"/>
</dbReference>
<dbReference type="PaxDb" id="8022-A0A060YRU9"/>
<dbReference type="EMBL" id="FR918108">
    <property type="protein sequence ID" value="CDQ94583.1"/>
    <property type="molecule type" value="Genomic_DNA"/>
</dbReference>
<dbReference type="InterPro" id="IPR002492">
    <property type="entry name" value="Transposase_Tc1-like"/>
</dbReference>
<proteinExistence type="predicted"/>
<dbReference type="STRING" id="8022.A0A060YRU9"/>
<dbReference type="Pfam" id="PF13518">
    <property type="entry name" value="HTH_28"/>
    <property type="match status" value="1"/>
</dbReference>
<reference evidence="3" key="2">
    <citation type="submission" date="2014-03" db="EMBL/GenBank/DDBJ databases">
        <authorList>
            <person name="Genoscope - CEA"/>
        </authorList>
    </citation>
    <scope>NUCLEOTIDE SEQUENCE</scope>
</reference>
<evidence type="ECO:0000313" key="3">
    <source>
        <dbReference type="EMBL" id="CDQ94583.1"/>
    </source>
</evidence>
<evidence type="ECO:0000259" key="1">
    <source>
        <dbReference type="Pfam" id="PF01498"/>
    </source>
</evidence>
<gene>
    <name evidence="3" type="ORF">GSONMT00060248001</name>
</gene>
<reference evidence="3" key="1">
    <citation type="journal article" date="2014" name="Nat. Commun.">
        <title>The rainbow trout genome provides novel insights into evolution after whole-genome duplication in vertebrates.</title>
        <authorList>
            <person name="Berthelot C."/>
            <person name="Brunet F."/>
            <person name="Chalopin D."/>
            <person name="Juanchich A."/>
            <person name="Bernard M."/>
            <person name="Noel B."/>
            <person name="Bento P."/>
            <person name="Da Silva C."/>
            <person name="Labadie K."/>
            <person name="Alberti A."/>
            <person name="Aury J.M."/>
            <person name="Louis A."/>
            <person name="Dehais P."/>
            <person name="Bardou P."/>
            <person name="Montfort J."/>
            <person name="Klopp C."/>
            <person name="Cabau C."/>
            <person name="Gaspin C."/>
            <person name="Thorgaard G.H."/>
            <person name="Boussaha M."/>
            <person name="Quillet E."/>
            <person name="Guyomard R."/>
            <person name="Galiana D."/>
            <person name="Bobe J."/>
            <person name="Volff J.N."/>
            <person name="Genet C."/>
            <person name="Wincker P."/>
            <person name="Jaillon O."/>
            <person name="Roest Crollius H."/>
            <person name="Guiguen Y."/>
        </authorList>
    </citation>
    <scope>NUCLEOTIDE SEQUENCE [LARGE SCALE GENOMIC DNA]</scope>
</reference>
<dbReference type="GO" id="GO:0006313">
    <property type="term" value="P:DNA transposition"/>
    <property type="evidence" value="ECO:0007669"/>
    <property type="project" value="InterPro"/>
</dbReference>
<evidence type="ECO:0000259" key="2">
    <source>
        <dbReference type="Pfam" id="PF13518"/>
    </source>
</evidence>
<accession>A0A060YRU9</accession>
<dbReference type="InterPro" id="IPR036397">
    <property type="entry name" value="RNaseH_sf"/>
</dbReference>
<evidence type="ECO:0000313" key="4">
    <source>
        <dbReference type="Proteomes" id="UP000193380"/>
    </source>
</evidence>
<dbReference type="Gene3D" id="3.30.420.10">
    <property type="entry name" value="Ribonuclease H-like superfamily/Ribonuclease H"/>
    <property type="match status" value="1"/>
</dbReference>
<dbReference type="SUPFAM" id="SSF46689">
    <property type="entry name" value="Homeodomain-like"/>
    <property type="match status" value="1"/>
</dbReference>
<dbReference type="InterPro" id="IPR009057">
    <property type="entry name" value="Homeodomain-like_sf"/>
</dbReference>
<dbReference type="AlphaFoldDB" id="A0A060YRU9"/>
<dbReference type="Proteomes" id="UP000193380">
    <property type="component" value="Unassembled WGS sequence"/>
</dbReference>
<protein>
    <submittedName>
        <fullName evidence="3">Uncharacterized protein</fullName>
    </submittedName>
</protein>
<name>A0A060YRU9_ONCMY</name>
<feature type="domain" description="Insertion element IS150 protein InsJ-like helix-turn-helix" evidence="2">
    <location>
        <begin position="56"/>
        <end position="99"/>
    </location>
</feature>
<dbReference type="GO" id="GO:0003677">
    <property type="term" value="F:DNA binding"/>
    <property type="evidence" value="ECO:0007669"/>
    <property type="project" value="InterPro"/>
</dbReference>